<dbReference type="InterPro" id="IPR005162">
    <property type="entry name" value="Retrotrans_gag_dom"/>
</dbReference>
<dbReference type="Pfam" id="PF17919">
    <property type="entry name" value="RT_RNaseH_2"/>
    <property type="match status" value="1"/>
</dbReference>
<dbReference type="PANTHER" id="PTHR37984:SF5">
    <property type="entry name" value="PROTEIN NYNRIN-LIKE"/>
    <property type="match status" value="1"/>
</dbReference>
<keyword evidence="5" id="KW-0540">Nuclease</keyword>
<evidence type="ECO:0000256" key="7">
    <source>
        <dbReference type="ARBA" id="ARBA00022759"/>
    </source>
</evidence>
<dbReference type="CDD" id="cd01647">
    <property type="entry name" value="RT_LTR"/>
    <property type="match status" value="1"/>
</dbReference>
<accession>A0ABN7A5N7</accession>
<dbReference type="PANTHER" id="PTHR37984">
    <property type="entry name" value="PROTEIN CBG26694"/>
    <property type="match status" value="1"/>
</dbReference>
<feature type="compositionally biased region" description="Basic and acidic residues" evidence="10">
    <location>
        <begin position="1324"/>
        <end position="1336"/>
    </location>
</feature>
<dbReference type="CDD" id="cd09274">
    <property type="entry name" value="RNase_HI_RT_Ty3"/>
    <property type="match status" value="1"/>
</dbReference>
<dbReference type="InterPro" id="IPR041588">
    <property type="entry name" value="Integrase_H2C2"/>
</dbReference>
<evidence type="ECO:0000256" key="2">
    <source>
        <dbReference type="ARBA" id="ARBA00022670"/>
    </source>
</evidence>
<dbReference type="SUPFAM" id="SSF56672">
    <property type="entry name" value="DNA/RNA polymerases"/>
    <property type="match status" value="1"/>
</dbReference>
<dbReference type="InterPro" id="IPR001584">
    <property type="entry name" value="Integrase_cat-core"/>
</dbReference>
<dbReference type="InterPro" id="IPR036875">
    <property type="entry name" value="Znf_CCHC_sf"/>
</dbReference>
<evidence type="ECO:0000256" key="5">
    <source>
        <dbReference type="ARBA" id="ARBA00022722"/>
    </source>
</evidence>
<dbReference type="Gene3D" id="3.30.420.10">
    <property type="entry name" value="Ribonuclease H-like superfamily/Ribonuclease H"/>
    <property type="match status" value="1"/>
</dbReference>
<evidence type="ECO:0000256" key="3">
    <source>
        <dbReference type="ARBA" id="ARBA00022679"/>
    </source>
</evidence>
<dbReference type="Pfam" id="PF00078">
    <property type="entry name" value="RVT_1"/>
    <property type="match status" value="1"/>
</dbReference>
<keyword evidence="9" id="KW-0511">Multifunctional enzyme</keyword>
<feature type="domain" description="Reverse transcriptase" evidence="11">
    <location>
        <begin position="499"/>
        <end position="677"/>
    </location>
</feature>
<dbReference type="Gene3D" id="4.10.60.10">
    <property type="entry name" value="Zinc finger, CCHC-type"/>
    <property type="match status" value="1"/>
</dbReference>
<dbReference type="Gene3D" id="3.30.70.270">
    <property type="match status" value="2"/>
</dbReference>
<keyword evidence="8" id="KW-0238">DNA-binding</keyword>
<dbReference type="EMBL" id="AP028909">
    <property type="protein sequence ID" value="BES87520.1"/>
    <property type="molecule type" value="Genomic_DNA"/>
</dbReference>
<dbReference type="Gene3D" id="2.40.70.10">
    <property type="entry name" value="Acid Proteases"/>
    <property type="match status" value="1"/>
</dbReference>
<keyword evidence="4" id="KW-0548">Nucleotidyltransferase</keyword>
<feature type="compositionally biased region" description="Polar residues" evidence="10">
    <location>
        <begin position="257"/>
        <end position="272"/>
    </location>
</feature>
<dbReference type="PROSITE" id="PS50994">
    <property type="entry name" value="INTEGRASE"/>
    <property type="match status" value="1"/>
</dbReference>
<evidence type="ECO:0000256" key="8">
    <source>
        <dbReference type="ARBA" id="ARBA00023125"/>
    </source>
</evidence>
<keyword evidence="6" id="KW-0064">Aspartyl protease</keyword>
<evidence type="ECO:0000256" key="9">
    <source>
        <dbReference type="ARBA" id="ARBA00023268"/>
    </source>
</evidence>
<keyword evidence="14" id="KW-1185">Reference proteome</keyword>
<dbReference type="InterPro" id="IPR043502">
    <property type="entry name" value="DNA/RNA_pol_sf"/>
</dbReference>
<dbReference type="SUPFAM" id="SSF50630">
    <property type="entry name" value="Acid proteases"/>
    <property type="match status" value="1"/>
</dbReference>
<organism evidence="13 14">
    <name type="scientific">Nesidiocoris tenuis</name>
    <dbReference type="NCBI Taxonomy" id="355587"/>
    <lineage>
        <taxon>Eukaryota</taxon>
        <taxon>Metazoa</taxon>
        <taxon>Ecdysozoa</taxon>
        <taxon>Arthropoda</taxon>
        <taxon>Hexapoda</taxon>
        <taxon>Insecta</taxon>
        <taxon>Pterygota</taxon>
        <taxon>Neoptera</taxon>
        <taxon>Paraneoptera</taxon>
        <taxon>Hemiptera</taxon>
        <taxon>Heteroptera</taxon>
        <taxon>Panheteroptera</taxon>
        <taxon>Cimicomorpha</taxon>
        <taxon>Miridae</taxon>
        <taxon>Dicyphina</taxon>
        <taxon>Nesidiocoris</taxon>
    </lineage>
</organism>
<keyword evidence="3" id="KW-0808">Transferase</keyword>
<evidence type="ECO:0000259" key="11">
    <source>
        <dbReference type="PROSITE" id="PS50878"/>
    </source>
</evidence>
<dbReference type="SUPFAM" id="SSF53098">
    <property type="entry name" value="Ribonuclease H-like"/>
    <property type="match status" value="1"/>
</dbReference>
<proteinExistence type="predicted"/>
<dbReference type="Proteomes" id="UP001307889">
    <property type="component" value="Chromosome 1"/>
</dbReference>
<evidence type="ECO:0000313" key="13">
    <source>
        <dbReference type="EMBL" id="BES87520.1"/>
    </source>
</evidence>
<dbReference type="InterPro" id="IPR041577">
    <property type="entry name" value="RT_RNaseH_2"/>
</dbReference>
<name>A0ABN7A5N7_9HEMI</name>
<dbReference type="EC" id="2.7.7.49" evidence="1"/>
<feature type="region of interest" description="Disordered" evidence="10">
    <location>
        <begin position="253"/>
        <end position="283"/>
    </location>
</feature>
<evidence type="ECO:0000259" key="12">
    <source>
        <dbReference type="PROSITE" id="PS50994"/>
    </source>
</evidence>
<dbReference type="PROSITE" id="PS50878">
    <property type="entry name" value="RT_POL"/>
    <property type="match status" value="1"/>
</dbReference>
<dbReference type="Pfam" id="PF00665">
    <property type="entry name" value="rve"/>
    <property type="match status" value="1"/>
</dbReference>
<dbReference type="InterPro" id="IPR021109">
    <property type="entry name" value="Peptidase_aspartic_dom_sf"/>
</dbReference>
<sequence length="1336" mass="150419">MANPPSTVSLPSALPPPVIFDATTGDWSIFVLRIESLFSLYKAKEEQDKRSYLLASLSDDMHKLLASLCLPDKPSTKTFADLCKLLNDHFQPVSSYFASRQKFYAAQQAQDESVNAWAARLRSLAVDCGFGTELDTVMRDIFVTGLKVQHIRDRVYEEDATSRTVTFASVVKIALSKEAAKTATANITVKTEPVFYAKNQKRCGIASKSRNLATAQPCGVCGRKNHSSSDCKYKGYTCHICKIVGHLAPVCPKRSGRSTAQKTGRNRFSSSKYVEDDNDGARSPEPFNLEESLEFLPNDDSCFSVFDGSGSAVNDQSVRLTLKIGSKQFKFEADSGSAHSFVSSEFHRLHLPNYDITPSNLSLKDYVGKSFAPIGKIMVACEYNSHKDILPFYVVENGGPPLLGRANMRKLRIQNLPLFPDPQESKTHYTETKFPAVPNSLKSIFEKYSDVFEEGLGTFNKYKISLTLKPDAKPKYFQYRALPFALKAKVEDELDRLIKAGVLVPNDKSPWGTPIVPVLKSDGSVRICGDFKITVNPNLESMSYPLPRIDTLFAEIKGASIFTKLDLREAFQQLMLDNDSQSIMTLSTHKGQLSFTRLSYGITTAPKIFQKVVEQTLSGIEKVFVFQDDILIAANDLESHNSTLDKVLRRLHDSGLRLKISKCSFLKESVEYLGHYIDRNGFRPKEENTRAILDARAPKDIKELKSFIGMVTFYIKYIPNAARIMSPLYALTKDNVEWKWSAECDAAFKEVKMKLTNPPVLTHFYPDIPINVRVDASAKAIGSILSHTFEDGSEKPVIFSSRILSEAEKKYPQIEREALALVHAVVKFHQYIYGNDKLTIWTDHKPLTAIFGPKRGIPVYSANRLQRWAFILSPYSFNIKFVSSEDNAADYLSRYVPGSTTTDFDPMQEVSYVHFVHENSPIAIDWNMVKKETLKDEVLSKAYRHVMHSDWPTIKDGDLKSFFDRRNELTIDMGCLLWGHRVIIPSALRPALMKILHSVHFGSSKMKSLARSYFWWPHLDEDLEKLSTTCPDCQKYKPEPFKSPKTWSWPRRPWTRVHLDFFGPINQRHYLVLVDATSKWLECFQCTSTSTQTVIEHLSQVFATFGLPRIVTTDNATAFTSSQFQEFLSRLKIIHLTGSPYHPATNGQAENGVKILKNFLKKSNLMNAPPATVSSHIQYFLYLYRNTPHQAINDSPAHVLLGRRPRTHLSLLVPSRQDRMQDQQDSRISASRSRPEPSKGDTVLARDYRSGKPPWMPGIVLRQNYGTTTVQTSAGPVIRHVDQLLPAPAPGSLRRSSVAPSGNAAMPPGPPPVATPAQPAPSRPQRERRQPDRFCP</sequence>
<feature type="domain" description="Integrase catalytic" evidence="12">
    <location>
        <begin position="1049"/>
        <end position="1204"/>
    </location>
</feature>
<dbReference type="Pfam" id="PF03732">
    <property type="entry name" value="Retrotrans_gag"/>
    <property type="match status" value="1"/>
</dbReference>
<evidence type="ECO:0000256" key="6">
    <source>
        <dbReference type="ARBA" id="ARBA00022750"/>
    </source>
</evidence>
<dbReference type="InterPro" id="IPR001878">
    <property type="entry name" value="Znf_CCHC"/>
</dbReference>
<dbReference type="SUPFAM" id="SSF57756">
    <property type="entry name" value="Retrovirus zinc finger-like domains"/>
    <property type="match status" value="1"/>
</dbReference>
<feature type="region of interest" description="Disordered" evidence="10">
    <location>
        <begin position="1211"/>
        <end position="1258"/>
    </location>
</feature>
<keyword evidence="7" id="KW-0255">Endonuclease</keyword>
<dbReference type="InterPro" id="IPR000477">
    <property type="entry name" value="RT_dom"/>
</dbReference>
<evidence type="ECO:0000256" key="10">
    <source>
        <dbReference type="SAM" id="MobiDB-lite"/>
    </source>
</evidence>
<dbReference type="Pfam" id="PF17921">
    <property type="entry name" value="Integrase_H2C2"/>
    <property type="match status" value="1"/>
</dbReference>
<keyword evidence="2" id="KW-0645">Protease</keyword>
<feature type="compositionally biased region" description="Basic and acidic residues" evidence="10">
    <location>
        <begin position="1216"/>
        <end position="1225"/>
    </location>
</feature>
<evidence type="ECO:0000256" key="1">
    <source>
        <dbReference type="ARBA" id="ARBA00012493"/>
    </source>
</evidence>
<dbReference type="InterPro" id="IPR012337">
    <property type="entry name" value="RNaseH-like_sf"/>
</dbReference>
<dbReference type="InterPro" id="IPR036397">
    <property type="entry name" value="RNaseH_sf"/>
</dbReference>
<feature type="compositionally biased region" description="Basic and acidic residues" evidence="10">
    <location>
        <begin position="273"/>
        <end position="282"/>
    </location>
</feature>
<dbReference type="InterPro" id="IPR043128">
    <property type="entry name" value="Rev_trsase/Diguanyl_cyclase"/>
</dbReference>
<reference evidence="13 14" key="1">
    <citation type="submission" date="2023-09" db="EMBL/GenBank/DDBJ databases">
        <title>Nesidiocoris tenuis whole genome shotgun sequence.</title>
        <authorList>
            <person name="Shibata T."/>
            <person name="Shimoda M."/>
            <person name="Kobayashi T."/>
            <person name="Uehara T."/>
        </authorList>
    </citation>
    <scope>NUCLEOTIDE SEQUENCE [LARGE SCALE GENOMIC DNA]</scope>
    <source>
        <strain evidence="13 14">Japan</strain>
    </source>
</reference>
<dbReference type="Gene3D" id="3.10.10.10">
    <property type="entry name" value="HIV Type 1 Reverse Transcriptase, subunit A, domain 1"/>
    <property type="match status" value="1"/>
</dbReference>
<keyword evidence="7" id="KW-0378">Hydrolase</keyword>
<feature type="compositionally biased region" description="Pro residues" evidence="10">
    <location>
        <begin position="1307"/>
        <end position="1322"/>
    </location>
</feature>
<dbReference type="SMART" id="SM00343">
    <property type="entry name" value="ZnF_C2HC"/>
    <property type="match status" value="2"/>
</dbReference>
<feature type="compositionally biased region" description="Basic and acidic residues" evidence="10">
    <location>
        <begin position="1233"/>
        <end position="1250"/>
    </location>
</feature>
<feature type="region of interest" description="Disordered" evidence="10">
    <location>
        <begin position="1288"/>
        <end position="1336"/>
    </location>
</feature>
<dbReference type="InterPro" id="IPR050951">
    <property type="entry name" value="Retrovirus_Pol_polyprotein"/>
</dbReference>
<protein>
    <recommendedName>
        <fullName evidence="1">RNA-directed DNA polymerase</fullName>
        <ecNumber evidence="1">2.7.7.49</ecNumber>
    </recommendedName>
</protein>
<dbReference type="Gene3D" id="1.10.340.70">
    <property type="match status" value="1"/>
</dbReference>
<evidence type="ECO:0000313" key="14">
    <source>
        <dbReference type="Proteomes" id="UP001307889"/>
    </source>
</evidence>
<gene>
    <name evidence="13" type="ORF">NTJ_00326</name>
</gene>
<evidence type="ECO:0000256" key="4">
    <source>
        <dbReference type="ARBA" id="ARBA00022695"/>
    </source>
</evidence>